<dbReference type="Proteomes" id="UP000005824">
    <property type="component" value="Unassembled WGS sequence"/>
</dbReference>
<dbReference type="RefSeq" id="WP_006979843.1">
    <property type="nucleotide sequence ID" value="NZ_ABVL01000006.1"/>
</dbReference>
<dbReference type="eggNOG" id="COG4805">
    <property type="taxonomic scope" value="Bacteria"/>
</dbReference>
<dbReference type="STRING" id="497964.CfE428DRAFT_2518"/>
<dbReference type="EMBL" id="ABVL01000006">
    <property type="protein sequence ID" value="EDY19929.1"/>
    <property type="molecule type" value="Genomic_DNA"/>
</dbReference>
<evidence type="ECO:0008006" key="3">
    <source>
        <dbReference type="Google" id="ProtNLM"/>
    </source>
</evidence>
<dbReference type="InParanoid" id="B4D0R7"/>
<organism evidence="1 2">
    <name type="scientific">Chthoniobacter flavus Ellin428</name>
    <dbReference type="NCBI Taxonomy" id="497964"/>
    <lineage>
        <taxon>Bacteria</taxon>
        <taxon>Pseudomonadati</taxon>
        <taxon>Verrucomicrobiota</taxon>
        <taxon>Spartobacteria</taxon>
        <taxon>Chthoniobacterales</taxon>
        <taxon>Chthoniobacteraceae</taxon>
        <taxon>Chthoniobacter</taxon>
    </lineage>
</organism>
<dbReference type="InterPro" id="IPR010281">
    <property type="entry name" value="DUF885"/>
</dbReference>
<comment type="caution">
    <text evidence="1">The sequence shown here is derived from an EMBL/GenBank/DDBJ whole genome shotgun (WGS) entry which is preliminary data.</text>
</comment>
<keyword evidence="2" id="KW-1185">Reference proteome</keyword>
<proteinExistence type="predicted"/>
<gene>
    <name evidence="1" type="ORF">CfE428DRAFT_2518</name>
</gene>
<reference evidence="1 2" key="1">
    <citation type="journal article" date="2011" name="J. Bacteriol.">
        <title>Genome sequence of Chthoniobacter flavus Ellin428, an aerobic heterotrophic soil bacterium.</title>
        <authorList>
            <person name="Kant R."/>
            <person name="van Passel M.W."/>
            <person name="Palva A."/>
            <person name="Lucas S."/>
            <person name="Lapidus A."/>
            <person name="Glavina Del Rio T."/>
            <person name="Dalin E."/>
            <person name="Tice H."/>
            <person name="Bruce D."/>
            <person name="Goodwin L."/>
            <person name="Pitluck S."/>
            <person name="Larimer F.W."/>
            <person name="Land M.L."/>
            <person name="Hauser L."/>
            <person name="Sangwan P."/>
            <person name="de Vos W.M."/>
            <person name="Janssen P.H."/>
            <person name="Smidt H."/>
        </authorList>
    </citation>
    <scope>NUCLEOTIDE SEQUENCE [LARGE SCALE GENOMIC DNA]</scope>
    <source>
        <strain evidence="1 2">Ellin428</strain>
    </source>
</reference>
<name>B4D0R7_9BACT</name>
<dbReference type="PANTHER" id="PTHR33361:SF2">
    <property type="entry name" value="DUF885 DOMAIN-CONTAINING PROTEIN"/>
    <property type="match status" value="1"/>
</dbReference>
<evidence type="ECO:0000313" key="2">
    <source>
        <dbReference type="Proteomes" id="UP000005824"/>
    </source>
</evidence>
<dbReference type="Pfam" id="PF05960">
    <property type="entry name" value="DUF885"/>
    <property type="match status" value="1"/>
</dbReference>
<accession>B4D0R7</accession>
<dbReference type="PANTHER" id="PTHR33361">
    <property type="entry name" value="GLR0591 PROTEIN"/>
    <property type="match status" value="1"/>
</dbReference>
<evidence type="ECO:0000313" key="1">
    <source>
        <dbReference type="EMBL" id="EDY19929.1"/>
    </source>
</evidence>
<protein>
    <recommendedName>
        <fullName evidence="3">DUF885 domain-containing protein</fullName>
    </recommendedName>
</protein>
<dbReference type="AlphaFoldDB" id="B4D0R7"/>
<sequence length="543" mass="61466">MSNPIRRFRALTSRYLDETHRLFPHVASERGLHEYDALLGGNDAATHLEYLALVETTLREIEALPDFAFTGDDWLDRRGLVALLRTERFFSDSFPHWRINPQVHCGTAIDAIFHLVVRHAENLKPAREAIEARLAALPRFLEQGAACLRKPVPLWTRLARQSCDGAKSFFEQVGAQLGAVSPKPAKTAKLIEDVIVALQRYAKAAEAKAPGSANGFSIGRENFEFLIRERLGFSLSVDEAEALGHSLVEKLGADLKAEAKRFSRGKSVAAILADASKRWQPQAPLLEEYARVTTETRGQFQHADFVTFPPKERCRVMPVPDYLKHQFPTAAYLQPGAFDSDQTGIFWVNDLSLDQPTPEKRAEEIRQHFGLALTCAHEAYPGHHLQFVVQNRHPSKIRRLMHHAIFYEGWTLWCEKQSVDLGIVDYPEARLTQIHDALWRAHRIVIDCGLHSGKLTYAGAVKRLQEGVGFTAARAKGDVNWYTSSPTVPMSYLLGRLEVERLHAQLVSREGWSLRQFNDWMLSFGALPWSWIWQSRLRPAGEK</sequence>